<evidence type="ECO:0000256" key="8">
    <source>
        <dbReference type="ARBA" id="ARBA00035645"/>
    </source>
</evidence>
<evidence type="ECO:0000256" key="7">
    <source>
        <dbReference type="ARBA" id="ARBA00035641"/>
    </source>
</evidence>
<dbReference type="InterPro" id="IPR034789">
    <property type="entry name" value="AAD_C"/>
</dbReference>
<evidence type="ECO:0000259" key="10">
    <source>
        <dbReference type="Pfam" id="PF00171"/>
    </source>
</evidence>
<feature type="domain" description="Alcohol dehydrogenase iron-type/glycerol dehydrogenase GldA" evidence="11">
    <location>
        <begin position="491"/>
        <end position="669"/>
    </location>
</feature>
<dbReference type="PROSITE" id="PS00913">
    <property type="entry name" value="ADH_IRON_1"/>
    <property type="match status" value="1"/>
</dbReference>
<dbReference type="eggNOG" id="COG1454">
    <property type="taxonomic scope" value="Bacteria"/>
</dbReference>
<dbReference type="Proteomes" id="UP000016637">
    <property type="component" value="Unassembled WGS sequence"/>
</dbReference>
<keyword evidence="5" id="KW-0520">NAD</keyword>
<dbReference type="AlphaFoldDB" id="U2QLG9"/>
<dbReference type="GO" id="GO:0046872">
    <property type="term" value="F:metal ion binding"/>
    <property type="evidence" value="ECO:0007669"/>
    <property type="project" value="InterPro"/>
</dbReference>
<comment type="cofactor">
    <cofactor evidence="1">
        <name>Fe(2+)</name>
        <dbReference type="ChEBI" id="CHEBI:29033"/>
    </cofactor>
</comment>
<dbReference type="EMBL" id="AWVP01000070">
    <property type="protein sequence ID" value="ERK57346.1"/>
    <property type="molecule type" value="Genomic_DNA"/>
</dbReference>
<sequence>MKLRDCTVSIIGIIDNIQEVIIMVKEKETVVNPEEEVDVLVKKALVALDEFIKIEDQEKIDSIVQAAAVAALEEHGPLAIAAVEETGRGNVEDKAIKNLYASEYITNNLRGLKTVGVIDRDESDGLVAIAEPVGVICGIVPTTNPTSTTVFKSLICLKTRNPIIFSFHPAANECSKKAARIVYEAAVKAGAPKDCIQFIEKPTLDGTNALMKHPGVSTILATGGGGMVKAAYSCGKPALGVGPGNVPAYVHKDAKLKQAVNDIVLGKAFDNGMICASEQAAIVDKEVYDEFIKLIKSHRVYFVNKEEKAKLEKLLFGVEAYSENVNTAKLNSVIVGKYAEDIAKMAGFEVPKGTVILAAECEEVGVNEPLTREKLSPVLAILKSTSTEDGIEKSRQMVEFNGLGHSAAVHTQDADVAEKFGKVVRACRIIWNSPASFGGIGDVYNAFIPSLTLGCGSFGGNSVSGNIGAVNLLNIKLVGRRNNNLQWYKIPPKVYFEPNAIRYLSEMEGLEKVMIVTDESMVKLGFAARIIDQLNRRKNKVQYEIFAGVEPNPDITTVRRGLEIMNSFKPNAIISLGGGSAIDAGKIMWLFYERPDADFKELVQKFMDIRKRTVKFPHLGNKAKFIAVATTSGTGSEVTPFAVISDKEHGKKYPLADYALTPHVAIVDPNLVMTVPARPTASTGMDVLTHATEAYTSILANDYTDGIALQAIKIVFENLEKSVREFDKDAREKMHNASCLAGMAFANAFLGICHSMAHKIGGKFGTIHGETNATLLPYIIRYNGTRPGKVSIWPKYEHYKAAERFQDIARMLGLKADTPEEAVESYAQAVFELGKRVGTPMSFKDHGVDYEAFKAELRTLALDAYEDQCTPANPRLALLKDLEGIMEAAWFGYDKKKYEENK</sequence>
<evidence type="ECO:0000256" key="3">
    <source>
        <dbReference type="ARBA" id="ARBA00023002"/>
    </source>
</evidence>
<dbReference type="PANTHER" id="PTHR11496:SF83">
    <property type="entry name" value="HYDROXYACID-OXOACID TRANSHYDROGENASE, MITOCHONDRIAL"/>
    <property type="match status" value="1"/>
</dbReference>
<accession>U2QLG9</accession>
<dbReference type="Pfam" id="PF00171">
    <property type="entry name" value="Aldedh"/>
    <property type="match status" value="1"/>
</dbReference>
<keyword evidence="6" id="KW-0511">Multifunctional enzyme</keyword>
<evidence type="ECO:0000256" key="9">
    <source>
        <dbReference type="PIRNR" id="PIRNR000111"/>
    </source>
</evidence>
<dbReference type="InterPro" id="IPR039697">
    <property type="entry name" value="Alcohol_dehydrogenase_Fe"/>
</dbReference>
<dbReference type="NCBIfam" id="NF010378">
    <property type="entry name" value="PRK13805.1"/>
    <property type="match status" value="1"/>
</dbReference>
<feature type="domain" description="Aldehyde dehydrogenase" evidence="10">
    <location>
        <begin position="34"/>
        <end position="435"/>
    </location>
</feature>
<dbReference type="Gene3D" id="1.20.1090.10">
    <property type="entry name" value="Dehydroquinate synthase-like - alpha domain"/>
    <property type="match status" value="1"/>
</dbReference>
<evidence type="ECO:0000259" key="12">
    <source>
        <dbReference type="Pfam" id="PF25137"/>
    </source>
</evidence>
<dbReference type="InterPro" id="IPR015590">
    <property type="entry name" value="Aldehyde_DH_dom"/>
</dbReference>
<dbReference type="SUPFAM" id="SSF56796">
    <property type="entry name" value="Dehydroquinate synthase-like"/>
    <property type="match status" value="1"/>
</dbReference>
<evidence type="ECO:0000313" key="14">
    <source>
        <dbReference type="Proteomes" id="UP000016637"/>
    </source>
</evidence>
<keyword evidence="4" id="KW-0408">Iron</keyword>
<dbReference type="CDD" id="cd08178">
    <property type="entry name" value="AAD_C"/>
    <property type="match status" value="1"/>
</dbReference>
<keyword evidence="14" id="KW-1185">Reference proteome</keyword>
<dbReference type="GO" id="GO:0004022">
    <property type="term" value="F:alcohol dehydrogenase (NAD+) activity"/>
    <property type="evidence" value="ECO:0007669"/>
    <property type="project" value="UniProtKB-UniRule"/>
</dbReference>
<dbReference type="Gene3D" id="3.40.309.10">
    <property type="entry name" value="Aldehyde Dehydrogenase, Chain A, domain 2"/>
    <property type="match status" value="1"/>
</dbReference>
<reference evidence="13 14" key="1">
    <citation type="submission" date="2013-08" db="EMBL/GenBank/DDBJ databases">
        <authorList>
            <person name="Weinstock G."/>
            <person name="Sodergren E."/>
            <person name="Wylie T."/>
            <person name="Fulton L."/>
            <person name="Fulton R."/>
            <person name="Fronick C."/>
            <person name="O'Laughlin M."/>
            <person name="Godfrey J."/>
            <person name="Miner T."/>
            <person name="Herter B."/>
            <person name="Appelbaum E."/>
            <person name="Cordes M."/>
            <person name="Lek S."/>
            <person name="Wollam A."/>
            <person name="Pepin K.H."/>
            <person name="Palsikar V.B."/>
            <person name="Mitreva M."/>
            <person name="Wilson R.K."/>
        </authorList>
    </citation>
    <scope>NUCLEOTIDE SEQUENCE [LARGE SCALE GENOMIC DNA]</scope>
    <source>
        <strain evidence="13 14">ATCC 700627</strain>
    </source>
</reference>
<dbReference type="Gene3D" id="3.40.605.10">
    <property type="entry name" value="Aldehyde Dehydrogenase, Chain A, domain 1"/>
    <property type="match status" value="1"/>
</dbReference>
<dbReference type="GO" id="GO:0008774">
    <property type="term" value="F:acetaldehyde dehydrogenase (acetylating) activity"/>
    <property type="evidence" value="ECO:0007669"/>
    <property type="project" value="UniProtKB-UniRule"/>
</dbReference>
<protein>
    <recommendedName>
        <fullName evidence="9">Aldehyde-alcohol dehydrogenase</fullName>
    </recommendedName>
</protein>
<proteinExistence type="inferred from homology"/>
<dbReference type="InterPro" id="IPR016163">
    <property type="entry name" value="Ald_DH_C"/>
</dbReference>
<evidence type="ECO:0000313" key="13">
    <source>
        <dbReference type="EMBL" id="ERK57346.1"/>
    </source>
</evidence>
<name>U2QLG9_9BACL</name>
<dbReference type="InterPro" id="IPR018211">
    <property type="entry name" value="ADH_Fe_CS"/>
</dbReference>
<dbReference type="HOGENOM" id="CLU_007207_1_0_9"/>
<dbReference type="InterPro" id="IPR056798">
    <property type="entry name" value="ADH_Fe_C"/>
</dbReference>
<dbReference type="InterPro" id="IPR012079">
    <property type="entry name" value="Bifunc_Ald-ADH"/>
</dbReference>
<dbReference type="GO" id="GO:0015976">
    <property type="term" value="P:carbon utilization"/>
    <property type="evidence" value="ECO:0007669"/>
    <property type="project" value="InterPro"/>
</dbReference>
<dbReference type="GO" id="GO:0006066">
    <property type="term" value="P:alcohol metabolic process"/>
    <property type="evidence" value="ECO:0007669"/>
    <property type="project" value="InterPro"/>
</dbReference>
<gene>
    <name evidence="13" type="ORF">HMPREF1983_01122</name>
</gene>
<comment type="caution">
    <text evidence="13">The sequence shown here is derived from an EMBL/GenBank/DDBJ whole genome shotgun (WGS) entry which is preliminary data.</text>
</comment>
<dbReference type="InterPro" id="IPR016162">
    <property type="entry name" value="Ald_DH_N"/>
</dbReference>
<dbReference type="CDD" id="cd07122">
    <property type="entry name" value="ALDH_F20_ACDH"/>
    <property type="match status" value="1"/>
</dbReference>
<dbReference type="PANTHER" id="PTHR11496">
    <property type="entry name" value="ALCOHOL DEHYDROGENASE"/>
    <property type="match status" value="1"/>
</dbReference>
<dbReference type="FunFam" id="1.20.1090.10:FF:000001">
    <property type="entry name" value="Aldehyde-alcohol dehydrogenase"/>
    <property type="match status" value="1"/>
</dbReference>
<dbReference type="Pfam" id="PF25137">
    <property type="entry name" value="ADH_Fe_C"/>
    <property type="match status" value="1"/>
</dbReference>
<dbReference type="Gene3D" id="3.40.50.1970">
    <property type="match status" value="1"/>
</dbReference>
<evidence type="ECO:0000256" key="5">
    <source>
        <dbReference type="ARBA" id="ARBA00023027"/>
    </source>
</evidence>
<evidence type="ECO:0000256" key="2">
    <source>
        <dbReference type="ARBA" id="ARBA00007358"/>
    </source>
</evidence>
<evidence type="ECO:0000259" key="11">
    <source>
        <dbReference type="Pfam" id="PF00465"/>
    </source>
</evidence>
<feature type="domain" description="Fe-containing alcohol dehydrogenase-like C-terminal" evidence="12">
    <location>
        <begin position="680"/>
        <end position="890"/>
    </location>
</feature>
<dbReference type="PROSITE" id="PS00060">
    <property type="entry name" value="ADH_IRON_2"/>
    <property type="match status" value="1"/>
</dbReference>
<dbReference type="InterPro" id="IPR001670">
    <property type="entry name" value="ADH_Fe/GldA"/>
</dbReference>
<dbReference type="PIRSF" id="PIRSF000111">
    <property type="entry name" value="ALDH_ADH"/>
    <property type="match status" value="1"/>
</dbReference>
<keyword evidence="3 9" id="KW-0560">Oxidoreductase</keyword>
<evidence type="ECO:0000256" key="6">
    <source>
        <dbReference type="ARBA" id="ARBA00023268"/>
    </source>
</evidence>
<evidence type="ECO:0000256" key="1">
    <source>
        <dbReference type="ARBA" id="ARBA00001954"/>
    </source>
</evidence>
<evidence type="ECO:0000256" key="4">
    <source>
        <dbReference type="ARBA" id="ARBA00023004"/>
    </source>
</evidence>
<comment type="similarity">
    <text evidence="7 9">In the N-terminal section; belongs to the aldehyde dehydrogenase family.</text>
</comment>
<dbReference type="PATRIC" id="fig|1321820.3.peg.1088"/>
<dbReference type="InterPro" id="IPR016161">
    <property type="entry name" value="Ald_DH/histidinol_DH"/>
</dbReference>
<dbReference type="FunFam" id="3.40.50.1970:FF:000002">
    <property type="entry name" value="Aldehyde-alcohol dehydrogenase"/>
    <property type="match status" value="1"/>
</dbReference>
<comment type="similarity">
    <text evidence="8 9">In the C-terminal section; belongs to the iron-containing alcohol dehydrogenase family.</text>
</comment>
<dbReference type="Pfam" id="PF00465">
    <property type="entry name" value="Fe-ADH"/>
    <property type="match status" value="1"/>
</dbReference>
<dbReference type="SUPFAM" id="SSF53720">
    <property type="entry name" value="ALDH-like"/>
    <property type="match status" value="1"/>
</dbReference>
<organism evidence="13 14">
    <name type="scientific">Gemella bergeri ATCC 700627</name>
    <dbReference type="NCBI Taxonomy" id="1321820"/>
    <lineage>
        <taxon>Bacteria</taxon>
        <taxon>Bacillati</taxon>
        <taxon>Bacillota</taxon>
        <taxon>Bacilli</taxon>
        <taxon>Bacillales</taxon>
        <taxon>Gemellaceae</taxon>
        <taxon>Gemella</taxon>
    </lineage>
</organism>
<comment type="similarity">
    <text evidence="2">Belongs to the iron-containing alcohol dehydrogenase family.</text>
</comment>
<dbReference type="eggNOG" id="COG1012">
    <property type="taxonomic scope" value="Bacteria"/>
</dbReference>